<keyword evidence="1" id="KW-1133">Transmembrane helix</keyword>
<dbReference type="AlphaFoldDB" id="A0A4R3N126"/>
<name>A0A4R3N126_9GAMM</name>
<gene>
    <name evidence="2" type="ORF">EDC34_108107</name>
</gene>
<accession>A0A4R3N126</accession>
<reference evidence="2 3" key="1">
    <citation type="submission" date="2019-03" db="EMBL/GenBank/DDBJ databases">
        <title>Genomic Encyclopedia of Type Strains, Phase IV (KMG-IV): sequencing the most valuable type-strain genomes for metagenomic binning, comparative biology and taxonomic classification.</title>
        <authorList>
            <person name="Goeker M."/>
        </authorList>
    </citation>
    <scope>NUCLEOTIDE SEQUENCE [LARGE SCALE GENOMIC DNA]</scope>
    <source>
        <strain evidence="2 3">DSM 13605</strain>
    </source>
</reference>
<proteinExistence type="predicted"/>
<dbReference type="Proteomes" id="UP000295414">
    <property type="component" value="Unassembled WGS sequence"/>
</dbReference>
<comment type="caution">
    <text evidence="2">The sequence shown here is derived from an EMBL/GenBank/DDBJ whole genome shotgun (WGS) entry which is preliminary data.</text>
</comment>
<dbReference type="EMBL" id="SMAP01000008">
    <property type="protein sequence ID" value="TCT21887.1"/>
    <property type="molecule type" value="Genomic_DNA"/>
</dbReference>
<evidence type="ECO:0000313" key="2">
    <source>
        <dbReference type="EMBL" id="TCT21887.1"/>
    </source>
</evidence>
<evidence type="ECO:0000313" key="3">
    <source>
        <dbReference type="Proteomes" id="UP000295414"/>
    </source>
</evidence>
<dbReference type="RefSeq" id="WP_114960592.1">
    <property type="nucleotide sequence ID" value="NZ_MSZW01000012.1"/>
</dbReference>
<dbReference type="NCBIfam" id="NF045611">
    <property type="entry name" value="small_CydP"/>
    <property type="match status" value="1"/>
</dbReference>
<protein>
    <submittedName>
        <fullName evidence="2">Uncharacterized protein</fullName>
    </submittedName>
</protein>
<dbReference type="InterPro" id="IPR054636">
    <property type="entry name" value="CydP"/>
</dbReference>
<feature type="transmembrane region" description="Helical" evidence="1">
    <location>
        <begin position="28"/>
        <end position="47"/>
    </location>
</feature>
<sequence length="75" mass="8135">MRSQASTPSADHPQPDAPSGAWAWLHRHLLLLLVIKLSLLALLYVLFFGPGQRPAVDADAVARQLQSPSIPSSPR</sequence>
<organism evidence="2 3">
    <name type="scientific">Thermomonas haemolytica</name>
    <dbReference type="NCBI Taxonomy" id="141949"/>
    <lineage>
        <taxon>Bacteria</taxon>
        <taxon>Pseudomonadati</taxon>
        <taxon>Pseudomonadota</taxon>
        <taxon>Gammaproteobacteria</taxon>
        <taxon>Lysobacterales</taxon>
        <taxon>Lysobacteraceae</taxon>
        <taxon>Thermomonas</taxon>
    </lineage>
</organism>
<keyword evidence="1" id="KW-0812">Transmembrane</keyword>
<keyword evidence="1" id="KW-0472">Membrane</keyword>
<keyword evidence="3" id="KW-1185">Reference proteome</keyword>
<evidence type="ECO:0000256" key="1">
    <source>
        <dbReference type="SAM" id="Phobius"/>
    </source>
</evidence>